<dbReference type="GO" id="GO:0016020">
    <property type="term" value="C:membrane"/>
    <property type="evidence" value="ECO:0007669"/>
    <property type="project" value="TreeGrafter"/>
</dbReference>
<dbReference type="PROSITE" id="PS00201">
    <property type="entry name" value="FLAVODOXIN"/>
    <property type="match status" value="1"/>
</dbReference>
<comment type="caution">
    <text evidence="2">The sequence shown here is derived from an EMBL/GenBank/DDBJ whole genome shotgun (WGS) entry which is preliminary data.</text>
</comment>
<dbReference type="Gene3D" id="3.40.50.360">
    <property type="match status" value="1"/>
</dbReference>
<dbReference type="PROSITE" id="PS50902">
    <property type="entry name" value="FLAVODOXIN_LIKE"/>
    <property type="match status" value="1"/>
</dbReference>
<protein>
    <recommendedName>
        <fullName evidence="1">Flavodoxin-like domain-containing protein</fullName>
    </recommendedName>
</protein>
<reference evidence="2" key="1">
    <citation type="journal article" date="2014" name="Front. Microbiol.">
        <title>High frequency of phylogenetically diverse reductive dehalogenase-homologous genes in deep subseafloor sedimentary metagenomes.</title>
        <authorList>
            <person name="Kawai M."/>
            <person name="Futagami T."/>
            <person name="Toyoda A."/>
            <person name="Takaki Y."/>
            <person name="Nishi S."/>
            <person name="Hori S."/>
            <person name="Arai W."/>
            <person name="Tsubouchi T."/>
            <person name="Morono Y."/>
            <person name="Uchiyama I."/>
            <person name="Ito T."/>
            <person name="Fujiyama A."/>
            <person name="Inagaki F."/>
            <person name="Takami H."/>
        </authorList>
    </citation>
    <scope>NUCLEOTIDE SEQUENCE</scope>
    <source>
        <strain evidence="2">Expedition CK06-06</strain>
    </source>
</reference>
<evidence type="ECO:0000259" key="1">
    <source>
        <dbReference type="PROSITE" id="PS50902"/>
    </source>
</evidence>
<dbReference type="PANTHER" id="PTHR30546:SF57">
    <property type="entry name" value="FLAVODOXIN FAMILY PROTEIN"/>
    <property type="match status" value="1"/>
</dbReference>
<proteinExistence type="predicted"/>
<dbReference type="AlphaFoldDB" id="X1MJ24"/>
<name>X1MJ24_9ZZZZ</name>
<dbReference type="SUPFAM" id="SSF52218">
    <property type="entry name" value="Flavoproteins"/>
    <property type="match status" value="1"/>
</dbReference>
<dbReference type="InterPro" id="IPR008254">
    <property type="entry name" value="Flavodoxin/NO_synth"/>
</dbReference>
<sequence>MSKALIVYYSRGGNTKKMAESIAEGIKKERVEVDIQGVKDVTADHLLDFDAIIVGSPTYYGSMAAEIKKLFDESVRFHGKLDGKIGAAFTSSRQIGGGNETTILDILNAMLIHGMIVQGDWQGDHYGPVSIGFPDARVVKECVRAGSRIAQLIKKLAS</sequence>
<dbReference type="EMBL" id="BARV01004467">
    <property type="protein sequence ID" value="GAI18046.1"/>
    <property type="molecule type" value="Genomic_DNA"/>
</dbReference>
<organism evidence="2">
    <name type="scientific">marine sediment metagenome</name>
    <dbReference type="NCBI Taxonomy" id="412755"/>
    <lineage>
        <taxon>unclassified sequences</taxon>
        <taxon>metagenomes</taxon>
        <taxon>ecological metagenomes</taxon>
    </lineage>
</organism>
<dbReference type="PANTHER" id="PTHR30546">
    <property type="entry name" value="FLAVODOXIN-RELATED PROTEIN WRBA-RELATED"/>
    <property type="match status" value="1"/>
</dbReference>
<dbReference type="GO" id="GO:0009055">
    <property type="term" value="F:electron transfer activity"/>
    <property type="evidence" value="ECO:0007669"/>
    <property type="project" value="InterPro"/>
</dbReference>
<evidence type="ECO:0000313" key="2">
    <source>
        <dbReference type="EMBL" id="GAI18046.1"/>
    </source>
</evidence>
<dbReference type="InterPro" id="IPR029039">
    <property type="entry name" value="Flavoprotein-like_sf"/>
</dbReference>
<gene>
    <name evidence="2" type="ORF">S06H3_09903</name>
</gene>
<dbReference type="GO" id="GO:0003955">
    <property type="term" value="F:NAD(P)H dehydrogenase (quinone) activity"/>
    <property type="evidence" value="ECO:0007669"/>
    <property type="project" value="TreeGrafter"/>
</dbReference>
<dbReference type="GO" id="GO:0010181">
    <property type="term" value="F:FMN binding"/>
    <property type="evidence" value="ECO:0007669"/>
    <property type="project" value="InterPro"/>
</dbReference>
<dbReference type="Pfam" id="PF12724">
    <property type="entry name" value="Flavodoxin_5"/>
    <property type="match status" value="1"/>
</dbReference>
<feature type="domain" description="Flavodoxin-like" evidence="1">
    <location>
        <begin position="4"/>
        <end position="158"/>
    </location>
</feature>
<dbReference type="InterPro" id="IPR026816">
    <property type="entry name" value="Flavodoxin_dom"/>
</dbReference>
<dbReference type="InterPro" id="IPR001226">
    <property type="entry name" value="Flavodoxin_CS"/>
</dbReference>
<accession>X1MJ24</accession>